<dbReference type="InterPro" id="IPR051220">
    <property type="entry name" value="TFA_Chaperone"/>
</dbReference>
<gene>
    <name evidence="1" type="ORF">LT85_3838</name>
</gene>
<evidence type="ECO:0000313" key="1">
    <source>
        <dbReference type="EMBL" id="AIY42996.1"/>
    </source>
</evidence>
<evidence type="ECO:0000313" key="2">
    <source>
        <dbReference type="Proteomes" id="UP000030302"/>
    </source>
</evidence>
<sequence length="191" mass="21158">MTKMIYNFSQSTGELLSTSQADISPLDHEVVYLIPAHATDSKPPQAGSQEIAVFAEGRWKLCPDWRGVALYHTVDGSPLDIPHIGDTPDGIQATALPRPSQDHVWNNGQWQFDLDRQTARLMLEAMAQRDTLLVLATTKMAPLQDAIDLDEATKAEAALLKRWKQYRVILNRIDTQDGFPAAIAWPVSPAA</sequence>
<dbReference type="InterPro" id="IPR003458">
    <property type="entry name" value="Phage_T4_Gp38_tail_assem"/>
</dbReference>
<dbReference type="PANTHER" id="PTHR34413">
    <property type="entry name" value="PROPHAGE TAIL FIBER ASSEMBLY PROTEIN HOMOLOG TFAE-RELATED-RELATED"/>
    <property type="match status" value="1"/>
</dbReference>
<reference evidence="2" key="1">
    <citation type="journal article" date="2014" name="Soil Biol. Biochem.">
        <title>Structure and function of bacterial communities in ageing soils: Insights from the Mendocino ecological staircase.</title>
        <authorList>
            <person name="Uroz S."/>
            <person name="Tech J.J."/>
            <person name="Sawaya N.A."/>
            <person name="Frey-Klett P."/>
            <person name="Leveau J.H.J."/>
        </authorList>
    </citation>
    <scope>NUCLEOTIDE SEQUENCE [LARGE SCALE GENOMIC DNA]</scope>
    <source>
        <strain evidence="2">Cal35</strain>
    </source>
</reference>
<dbReference type="PANTHER" id="PTHR34413:SF2">
    <property type="entry name" value="PROPHAGE TAIL FIBER ASSEMBLY PROTEIN HOMOLOG TFAE-RELATED"/>
    <property type="match status" value="1"/>
</dbReference>
<dbReference type="RefSeq" id="WP_052135316.1">
    <property type="nucleotide sequence ID" value="NZ_CP009962.1"/>
</dbReference>
<protein>
    <submittedName>
        <fullName evidence="1">Phage tail fiber assembly protein</fullName>
    </submittedName>
</protein>
<keyword evidence="2" id="KW-1185">Reference proteome</keyword>
<dbReference type="HOGENOM" id="CLU_094206_3_1_4"/>
<dbReference type="Proteomes" id="UP000030302">
    <property type="component" value="Chromosome"/>
</dbReference>
<dbReference type="STRING" id="279058.LT85_3838"/>
<dbReference type="KEGG" id="care:LT85_3838"/>
<accession>A0A0A1FEP8</accession>
<dbReference type="AlphaFoldDB" id="A0A0A1FEP8"/>
<organism evidence="1 2">
    <name type="scientific">Collimonas arenae</name>
    <dbReference type="NCBI Taxonomy" id="279058"/>
    <lineage>
        <taxon>Bacteria</taxon>
        <taxon>Pseudomonadati</taxon>
        <taxon>Pseudomonadota</taxon>
        <taxon>Betaproteobacteria</taxon>
        <taxon>Burkholderiales</taxon>
        <taxon>Oxalobacteraceae</taxon>
        <taxon>Collimonas</taxon>
    </lineage>
</organism>
<dbReference type="EMBL" id="CP009962">
    <property type="protein sequence ID" value="AIY42996.1"/>
    <property type="molecule type" value="Genomic_DNA"/>
</dbReference>
<proteinExistence type="predicted"/>
<dbReference type="Pfam" id="PF02413">
    <property type="entry name" value="Caudo_TAP"/>
    <property type="match status" value="1"/>
</dbReference>
<name>A0A0A1FEP8_9BURK</name>